<evidence type="ECO:0000256" key="1">
    <source>
        <dbReference type="SAM" id="MobiDB-lite"/>
    </source>
</evidence>
<keyword evidence="2" id="KW-0548">Nucleotidyltransferase</keyword>
<reference evidence="2" key="1">
    <citation type="submission" date="2020-07" db="EMBL/GenBank/DDBJ databases">
        <title>Clarias magur genome sequencing, assembly and annotation.</title>
        <authorList>
            <person name="Kushwaha B."/>
            <person name="Kumar R."/>
            <person name="Das P."/>
            <person name="Joshi C.G."/>
            <person name="Kumar D."/>
            <person name="Nagpure N.S."/>
            <person name="Pandey M."/>
            <person name="Agarwal S."/>
            <person name="Srivastava S."/>
            <person name="Singh M."/>
            <person name="Sahoo L."/>
            <person name="Jayasankar P."/>
            <person name="Meher P.K."/>
            <person name="Koringa P.G."/>
            <person name="Iquebal M.A."/>
            <person name="Das S.P."/>
            <person name="Bit A."/>
            <person name="Patnaik S."/>
            <person name="Patel N."/>
            <person name="Shah T.M."/>
            <person name="Hinsu A."/>
            <person name="Jena J.K."/>
        </authorList>
    </citation>
    <scope>NUCLEOTIDE SEQUENCE</scope>
    <source>
        <strain evidence="2">CIFAMagur01</strain>
        <tissue evidence="2">Testis</tissue>
    </source>
</reference>
<name>A0A8J4XDW6_CLAMG</name>
<evidence type="ECO:0000313" key="2">
    <source>
        <dbReference type="EMBL" id="KAF5900060.1"/>
    </source>
</evidence>
<dbReference type="GO" id="GO:0003968">
    <property type="term" value="F:RNA-directed RNA polymerase activity"/>
    <property type="evidence" value="ECO:0007669"/>
    <property type="project" value="UniProtKB-KW"/>
</dbReference>
<feature type="non-terminal residue" evidence="2">
    <location>
        <position position="1"/>
    </location>
</feature>
<keyword evidence="2" id="KW-0696">RNA-directed RNA polymerase</keyword>
<organism evidence="2 3">
    <name type="scientific">Clarias magur</name>
    <name type="common">Asian catfish</name>
    <name type="synonym">Macropteronotus magur</name>
    <dbReference type="NCBI Taxonomy" id="1594786"/>
    <lineage>
        <taxon>Eukaryota</taxon>
        <taxon>Metazoa</taxon>
        <taxon>Chordata</taxon>
        <taxon>Craniata</taxon>
        <taxon>Vertebrata</taxon>
        <taxon>Euteleostomi</taxon>
        <taxon>Actinopterygii</taxon>
        <taxon>Neopterygii</taxon>
        <taxon>Teleostei</taxon>
        <taxon>Ostariophysi</taxon>
        <taxon>Siluriformes</taxon>
        <taxon>Clariidae</taxon>
        <taxon>Clarias</taxon>
    </lineage>
</organism>
<keyword evidence="2" id="KW-0808">Transferase</keyword>
<evidence type="ECO:0000313" key="3">
    <source>
        <dbReference type="Proteomes" id="UP000727407"/>
    </source>
</evidence>
<sequence>MSLMRAGGSETELKVTAGAGTASCNEQLDLTNEPYLRKSLSYRPDTPEDSDLDAVVRHMEDVLEDESV</sequence>
<dbReference type="Proteomes" id="UP000727407">
    <property type="component" value="Unassembled WGS sequence"/>
</dbReference>
<protein>
    <submittedName>
        <fullName evidence="2">RNA-directed RNA polymerase L</fullName>
    </submittedName>
</protein>
<gene>
    <name evidence="2" type="primary">cyp8</name>
    <name evidence="2" type="ORF">DAT39_010202</name>
</gene>
<dbReference type="AlphaFoldDB" id="A0A8J4XDW6"/>
<comment type="caution">
    <text evidence="2">The sequence shown here is derived from an EMBL/GenBank/DDBJ whole genome shotgun (WGS) entry which is preliminary data.</text>
</comment>
<proteinExistence type="predicted"/>
<accession>A0A8J4XDW6</accession>
<keyword evidence="3" id="KW-1185">Reference proteome</keyword>
<feature type="region of interest" description="Disordered" evidence="1">
    <location>
        <begin position="1"/>
        <end position="31"/>
    </location>
</feature>
<dbReference type="EMBL" id="QNUK01000146">
    <property type="protein sequence ID" value="KAF5900060.1"/>
    <property type="molecule type" value="Genomic_DNA"/>
</dbReference>